<dbReference type="InterPro" id="IPR044023">
    <property type="entry name" value="Ig_7"/>
</dbReference>
<sequence>MTLKCSLLINVDHNSMKNRNPTSRFIWLSIGVFVIGFNSLAFGQTFNYTAGATSYDPCAGPNADYVTYYGFATPINSGGNPPTPPTCSFDLGTEGTDFMYKPNDPDAHKPGQVIVRWLKEHSGDVHADFTDGHRENIAANVSMTVEPSISITVNTNNVCPGSSLTFTAHITDAGNDPVVKWYIGSDQNMVQLNGMTFTSTTLQNGNNVYAKVISSSDCASGATKNSAPITAVIKADFPSTFSLTSPQTICNCEGAPVTANLSFPNNSSPTSSTTYTWYVNGQPQHHNDPIPECGPDKVVYIQNSTTMGRNYQYLESPTSPNTVYTVSCAVSYTQSNGCSGYLKSAQTTITVTPPPQFTVGITMTPFRYPAVYCEGEISFQANTNFAADQILWYKNELQVASGATYHPQNIATSDSISVWAHTNTASCVANNETSSALSRSIFTINNSPLGRLTITPTLPVLCAGTKPPNDMNVEASGNIPRATTWTIEQAGGSSIDANGIITWDPSFSGNATVKAHVTGCATNEEDEGVIVTVVPLPILATPLTLKFCEYQPVVLSVENNPESYQLEWFTAQNTSLGSLPRKNIGLLSAGEYTFSVSSTDRFGCRSASRTSVPVLVQNDCDDYLNWIESVAHSKEEIIAHSKQYYDESGKNLQRQDKNLSAGKIFASQELHDLVNRTVGGTLPAPITQNAFQYNYHFVRDDRSSAVFEALNASQPGTLGWYYSVNNNLEEHVPTTSFPYSRVDYYKDGTEVERRSASPGEALRMGSTHEGVSGAFPIYNELDDYVSKRSSVMSGTPGGITTLQNQGVQTLSADENDYEETGGKKLKSYNINIADKNGKTVMSARSGTSTDHMLSVTNIVTGSGNPASEQYRPLIYFYLLDDAAVTIQNVSGPIGSFVARDILNDVAKNVGQTFDQGGKWPAGFYSVQLTNATTVIKLTYTNYYQDVAYQFFDDVGRLVESVTPNGVLLWDNYPAVDKTSFYYDFQGRIISRTSQDAGKSVFKYRKDGKIRFSQNAQQFKNEQDAESNSNSLGKFSYTTYDESLRPIESGEYEGNDIKFSELDSHLEEIKHPAFDLNKKKDWILTFYDQSPDGTLAGLCVNAGLPELYKQQHFTRRAVASTKNANMQTWYSYDERGNVEWTVQKPDKLNMVFVAKYEYSVTGNVLKIANLAFTKKLGLASQFYHRYEYDADLRLSKVFTSTAENGSETIRASYVYYLHGPLKRIVLGNDLQGVDFVYNINGWLTQINHPDKSKDPGGDDNDAFGMIINYYETETDAEALSALDPWRRSLKLHNLPDDSTSESMSLSFLNSNLVDPELSAWRKYSAEKINRSIKIREGKAPIIPSPKKG</sequence>
<evidence type="ECO:0000313" key="3">
    <source>
        <dbReference type="EMBL" id="SHG78013.1"/>
    </source>
</evidence>
<gene>
    <name evidence="3" type="ORF">SAMN04488109_1801</name>
</gene>
<dbReference type="Pfam" id="PF19081">
    <property type="entry name" value="Ig_7"/>
    <property type="match status" value="1"/>
</dbReference>
<name>A0A1M5MMK5_9BACT</name>
<evidence type="ECO:0000259" key="2">
    <source>
        <dbReference type="Pfam" id="PF19081"/>
    </source>
</evidence>
<feature type="transmembrane region" description="Helical" evidence="1">
    <location>
        <begin position="25"/>
        <end position="43"/>
    </location>
</feature>
<keyword evidence="1" id="KW-0472">Membrane</keyword>
<keyword evidence="4" id="KW-1185">Reference proteome</keyword>
<dbReference type="Proteomes" id="UP000184212">
    <property type="component" value="Unassembled WGS sequence"/>
</dbReference>
<organism evidence="3 4">
    <name type="scientific">Chryseolinea serpens</name>
    <dbReference type="NCBI Taxonomy" id="947013"/>
    <lineage>
        <taxon>Bacteria</taxon>
        <taxon>Pseudomonadati</taxon>
        <taxon>Bacteroidota</taxon>
        <taxon>Cytophagia</taxon>
        <taxon>Cytophagales</taxon>
        <taxon>Fulvivirgaceae</taxon>
        <taxon>Chryseolinea</taxon>
    </lineage>
</organism>
<protein>
    <recommendedName>
        <fullName evidence="2">Ig-like domain-containing protein</fullName>
    </recommendedName>
</protein>
<feature type="domain" description="Ig-like" evidence="2">
    <location>
        <begin position="149"/>
        <end position="223"/>
    </location>
</feature>
<evidence type="ECO:0000313" key="4">
    <source>
        <dbReference type="Proteomes" id="UP000184212"/>
    </source>
</evidence>
<reference evidence="3 4" key="1">
    <citation type="submission" date="2016-11" db="EMBL/GenBank/DDBJ databases">
        <authorList>
            <person name="Jaros S."/>
            <person name="Januszkiewicz K."/>
            <person name="Wedrychowicz H."/>
        </authorList>
    </citation>
    <scope>NUCLEOTIDE SEQUENCE [LARGE SCALE GENOMIC DNA]</scope>
    <source>
        <strain evidence="3 4">DSM 24574</strain>
    </source>
</reference>
<dbReference type="STRING" id="947013.SAMN04488109_1801"/>
<keyword evidence="1" id="KW-0812">Transmembrane</keyword>
<dbReference type="EMBL" id="FQWQ01000001">
    <property type="protein sequence ID" value="SHG78013.1"/>
    <property type="molecule type" value="Genomic_DNA"/>
</dbReference>
<evidence type="ECO:0000256" key="1">
    <source>
        <dbReference type="SAM" id="Phobius"/>
    </source>
</evidence>
<keyword evidence="1" id="KW-1133">Transmembrane helix</keyword>
<dbReference type="Gene3D" id="2.180.10.10">
    <property type="entry name" value="RHS repeat-associated core"/>
    <property type="match status" value="1"/>
</dbReference>
<proteinExistence type="predicted"/>
<accession>A0A1M5MMK5</accession>